<dbReference type="VEuPathDB" id="FungiDB:PV06_03853"/>
<evidence type="ECO:0000313" key="1">
    <source>
        <dbReference type="EMBL" id="KIW45462.1"/>
    </source>
</evidence>
<reference evidence="1 2" key="1">
    <citation type="submission" date="2015-01" db="EMBL/GenBank/DDBJ databases">
        <title>The Genome Sequence of Exophiala oligosperma CBS72588.</title>
        <authorList>
            <consortium name="The Broad Institute Genomics Platform"/>
            <person name="Cuomo C."/>
            <person name="de Hoog S."/>
            <person name="Gorbushina A."/>
            <person name="Stielow B."/>
            <person name="Teixiera M."/>
            <person name="Abouelleil A."/>
            <person name="Chapman S.B."/>
            <person name="Priest M."/>
            <person name="Young S.K."/>
            <person name="Wortman J."/>
            <person name="Nusbaum C."/>
            <person name="Birren B."/>
        </authorList>
    </citation>
    <scope>NUCLEOTIDE SEQUENCE [LARGE SCALE GENOMIC DNA]</scope>
    <source>
        <strain evidence="1 2">CBS 72588</strain>
    </source>
</reference>
<dbReference type="RefSeq" id="XP_016265678.1">
    <property type="nucleotide sequence ID" value="XM_016404673.1"/>
</dbReference>
<keyword evidence="2" id="KW-1185">Reference proteome</keyword>
<dbReference type="Proteomes" id="UP000053342">
    <property type="component" value="Unassembled WGS sequence"/>
</dbReference>
<dbReference type="OrthoDB" id="4344093at2759"/>
<sequence length="359" mass="38141">MAPSTDAGGYSLEPIKALTLLDLGTGRKPEDSSTSITLEANKRTGIWIRGLDTRFRAVWRGGRVVGIGSRDADDPSQHLGQASLSLNLISAALLNRPDLSQILRTSSSTVSPPLGHSISPTIYIVAPHTAQTIPLLHGNLARMLSDSATAMELLKGVQLLQYFDFAGLVEAVGEVSEAMYGKIQSSKKPAPNATQEAASTQTHDIVLLQGLSPTVTATYRRSGLVHANALLAALMRSIVQLSRPAVNALVLVDVPIGFDGPGSLNANLDLTHKSSHGVVLGSAFCGPTGENLSLVCGHETLSRTLESGFDCIVIVHDGFGRVKQRSRHSKQSQCIIETVKDRVGDITGLWAIWSTDGLE</sequence>
<dbReference type="AlphaFoldDB" id="A0A0D2C6S2"/>
<proteinExistence type="predicted"/>
<accession>A0A0D2C6S2</accession>
<organism evidence="1 2">
    <name type="scientific">Exophiala oligosperma</name>
    <dbReference type="NCBI Taxonomy" id="215243"/>
    <lineage>
        <taxon>Eukaryota</taxon>
        <taxon>Fungi</taxon>
        <taxon>Dikarya</taxon>
        <taxon>Ascomycota</taxon>
        <taxon>Pezizomycotina</taxon>
        <taxon>Eurotiomycetes</taxon>
        <taxon>Chaetothyriomycetidae</taxon>
        <taxon>Chaetothyriales</taxon>
        <taxon>Herpotrichiellaceae</taxon>
        <taxon>Exophiala</taxon>
    </lineage>
</organism>
<name>A0A0D2C6S2_9EURO</name>
<protein>
    <submittedName>
        <fullName evidence="1">Uncharacterized protein</fullName>
    </submittedName>
</protein>
<gene>
    <name evidence="1" type="ORF">PV06_03853</name>
</gene>
<evidence type="ECO:0000313" key="2">
    <source>
        <dbReference type="Proteomes" id="UP000053342"/>
    </source>
</evidence>
<dbReference type="EMBL" id="KN847334">
    <property type="protein sequence ID" value="KIW45462.1"/>
    <property type="molecule type" value="Genomic_DNA"/>
</dbReference>
<dbReference type="STRING" id="215243.A0A0D2C6S2"/>
<dbReference type="HOGENOM" id="CLU_069650_0_0_1"/>
<dbReference type="GeneID" id="27355927"/>